<feature type="transmembrane region" description="Helical" evidence="2">
    <location>
        <begin position="7"/>
        <end position="29"/>
    </location>
</feature>
<proteinExistence type="inferred from homology"/>
<name>A0ABT4JK77_9LACO</name>
<comment type="caution">
    <text evidence="3">The sequence shown here is derived from an EMBL/GenBank/DDBJ whole genome shotgun (WGS) entry which is preliminary data.</text>
</comment>
<dbReference type="RefSeq" id="WP_269023524.1">
    <property type="nucleotide sequence ID" value="NZ_JANXKW010000001.1"/>
</dbReference>
<keyword evidence="4" id="KW-1185">Reference proteome</keyword>
<keyword evidence="2" id="KW-0812">Transmembrane</keyword>
<dbReference type="EMBL" id="JANXLI010000001">
    <property type="protein sequence ID" value="MCZ2490765.1"/>
    <property type="molecule type" value="Genomic_DNA"/>
</dbReference>
<evidence type="ECO:0000256" key="2">
    <source>
        <dbReference type="SAM" id="Phobius"/>
    </source>
</evidence>
<dbReference type="PANTHER" id="PTHR33219:SF14">
    <property type="entry name" value="PROTEIN COFACTOR ASSEMBLY OF COMPLEX C SUBUNIT B CCB3, CHLOROPLASTIC-RELATED"/>
    <property type="match status" value="1"/>
</dbReference>
<evidence type="ECO:0000256" key="1">
    <source>
        <dbReference type="ARBA" id="ARBA00010894"/>
    </source>
</evidence>
<dbReference type="InterPro" id="IPR003425">
    <property type="entry name" value="CCB3/YggT"/>
</dbReference>
<feature type="transmembrane region" description="Helical" evidence="2">
    <location>
        <begin position="58"/>
        <end position="79"/>
    </location>
</feature>
<comment type="similarity">
    <text evidence="1">Belongs to the YggT family.</text>
</comment>
<sequence length="97" mass="10745">MIEFIQLLARVVGWAFDAYELAIIIYVLMSWFPGAYNTPVGHFLSRICQPYLAFFDRFIPAIGGISFSLIVAIIALSFIQNGVMGILTTLIRLSIGG</sequence>
<reference evidence="3" key="1">
    <citation type="submission" date="2022-09" db="EMBL/GenBank/DDBJ databases">
        <title>Diversity of Dellaglioa algida.</title>
        <authorList>
            <person name="Matthias E."/>
            <person name="Werum V."/>
        </authorList>
    </citation>
    <scope>NUCLEOTIDE SEQUENCE</scope>
    <source>
        <strain evidence="3">TMW 2.2523</strain>
    </source>
</reference>
<accession>A0ABT4JK77</accession>
<dbReference type="Pfam" id="PF02325">
    <property type="entry name" value="CCB3_YggT"/>
    <property type="match status" value="1"/>
</dbReference>
<organism evidence="3 4">
    <name type="scientific">Dellaglioa carnosa</name>
    <dbReference type="NCBI Taxonomy" id="2995136"/>
    <lineage>
        <taxon>Bacteria</taxon>
        <taxon>Bacillati</taxon>
        <taxon>Bacillota</taxon>
        <taxon>Bacilli</taxon>
        <taxon>Lactobacillales</taxon>
        <taxon>Lactobacillaceae</taxon>
        <taxon>Dellaglioa</taxon>
    </lineage>
</organism>
<keyword evidence="2" id="KW-0472">Membrane</keyword>
<keyword evidence="2" id="KW-1133">Transmembrane helix</keyword>
<evidence type="ECO:0000313" key="3">
    <source>
        <dbReference type="EMBL" id="MCZ2490765.1"/>
    </source>
</evidence>
<evidence type="ECO:0000313" key="4">
    <source>
        <dbReference type="Proteomes" id="UP001081467"/>
    </source>
</evidence>
<gene>
    <name evidence="3" type="ORF">N0K80_01220</name>
</gene>
<protein>
    <submittedName>
        <fullName evidence="3">YggT family protein</fullName>
    </submittedName>
</protein>
<dbReference type="Proteomes" id="UP001081467">
    <property type="component" value="Unassembled WGS sequence"/>
</dbReference>
<dbReference type="PANTHER" id="PTHR33219">
    <property type="entry name" value="YLMG HOMOLOG PROTEIN 2, CHLOROPLASTIC"/>
    <property type="match status" value="1"/>
</dbReference>